<evidence type="ECO:0000256" key="2">
    <source>
        <dbReference type="ARBA" id="ARBA00022490"/>
    </source>
</evidence>
<dbReference type="GO" id="GO:0016020">
    <property type="term" value="C:membrane"/>
    <property type="evidence" value="ECO:0007669"/>
    <property type="project" value="TreeGrafter"/>
</dbReference>
<dbReference type="Gene3D" id="3.40.50.1820">
    <property type="entry name" value="alpha/beta hydrolase"/>
    <property type="match status" value="1"/>
</dbReference>
<protein>
    <recommendedName>
        <fullName evidence="5">Pimeloyl-[acyl-carrier protein] methyl ester esterase</fullName>
        <ecNumber evidence="5">3.1.1.85</ecNumber>
    </recommendedName>
    <alternativeName>
        <fullName evidence="5">Biotin synthesis protein BioH</fullName>
    </alternativeName>
    <alternativeName>
        <fullName evidence="5">Carboxylesterase BioH</fullName>
    </alternativeName>
</protein>
<comment type="function">
    <text evidence="5">The physiological role of BioH is to remove the methyl group introduced by BioC when the pimeloyl moiety is complete. It allows to synthesize pimeloyl-ACP via the fatty acid synthetic pathway through the hydrolysis of the ester bonds of pimeloyl-ACP esters.</text>
</comment>
<dbReference type="PANTHER" id="PTHR43798">
    <property type="entry name" value="MONOACYLGLYCEROL LIPASE"/>
    <property type="match status" value="1"/>
</dbReference>
<comment type="pathway">
    <text evidence="5">Cofactor biosynthesis; biotin biosynthesis.</text>
</comment>
<dbReference type="PANTHER" id="PTHR43798:SF31">
    <property type="entry name" value="AB HYDROLASE SUPERFAMILY PROTEIN YCLE"/>
    <property type="match status" value="1"/>
</dbReference>
<evidence type="ECO:0000259" key="6">
    <source>
        <dbReference type="Pfam" id="PF00561"/>
    </source>
</evidence>
<dbReference type="GO" id="GO:0090499">
    <property type="term" value="F:pimelyl-[acyl-carrier protein] methyl ester esterase activity"/>
    <property type="evidence" value="ECO:0007669"/>
    <property type="project" value="UniProtKB-EC"/>
</dbReference>
<dbReference type="InterPro" id="IPR029058">
    <property type="entry name" value="AB_hydrolase_fold"/>
</dbReference>
<evidence type="ECO:0000313" key="7">
    <source>
        <dbReference type="EMBL" id="EMR13221.1"/>
    </source>
</evidence>
<sequence length="253" mass="27881">MHIESLGHGPDLVLLHGWSMHSGIWQPLIEPLQQQFRVHLVDLPGHGLSQWQAQDLQLDAVVDQLAEGLSFPAIWLGWSMGGLIALRLAQRYPTQVQRLILMAATPQFVQTKDWTTAMPAEVFQSFASKLGDNISATLQQFLLIQAKGAVHARQQIRQIAEDLAAGPTPQTGALREGLDLLLNENMRPAVQQLHCPLQWILGSRDSLIPIAVKEPLRALNPAATVHEIDGAGHAPFVSHSAVCLQLIEQFCHD</sequence>
<feature type="binding site" evidence="5">
    <location>
        <position position="18"/>
    </location>
    <ligand>
        <name>substrate</name>
    </ligand>
</feature>
<comment type="caution">
    <text evidence="7">The sequence shown here is derived from an EMBL/GenBank/DDBJ whole genome shotgun (WGS) entry which is preliminary data.</text>
</comment>
<feature type="binding site" evidence="5">
    <location>
        <begin position="79"/>
        <end position="80"/>
    </location>
    <ligand>
        <name>substrate</name>
    </ligand>
</feature>
<dbReference type="InterPro" id="IPR050266">
    <property type="entry name" value="AB_hydrolase_sf"/>
</dbReference>
<evidence type="ECO:0000256" key="1">
    <source>
        <dbReference type="ARBA" id="ARBA00022487"/>
    </source>
</evidence>
<comment type="similarity">
    <text evidence="5">Belongs to the AB hydrolase superfamily. Carboxylesterase BioH family.</text>
</comment>
<organism evidence="7 8">
    <name type="scientific">Methylophaga lonarensis MPL</name>
    <dbReference type="NCBI Taxonomy" id="1286106"/>
    <lineage>
        <taxon>Bacteria</taxon>
        <taxon>Pseudomonadati</taxon>
        <taxon>Pseudomonadota</taxon>
        <taxon>Gammaproteobacteria</taxon>
        <taxon>Thiotrichales</taxon>
        <taxon>Piscirickettsiaceae</taxon>
        <taxon>Methylophaga</taxon>
    </lineage>
</organism>
<evidence type="ECO:0000256" key="3">
    <source>
        <dbReference type="ARBA" id="ARBA00022756"/>
    </source>
</evidence>
<dbReference type="HAMAP" id="MF_01260">
    <property type="entry name" value="Carboxylester"/>
    <property type="match status" value="1"/>
</dbReference>
<dbReference type="InterPro" id="IPR010076">
    <property type="entry name" value="BioH"/>
</dbReference>
<keyword evidence="3 5" id="KW-0093">Biotin biosynthesis</keyword>
<feature type="binding site" evidence="5">
    <location>
        <begin position="141"/>
        <end position="145"/>
    </location>
    <ligand>
        <name>substrate</name>
    </ligand>
</feature>
<proteinExistence type="inferred from homology"/>
<feature type="active site" evidence="5">
    <location>
        <position position="205"/>
    </location>
</feature>
<dbReference type="AlphaFoldDB" id="M7P158"/>
<dbReference type="GO" id="GO:0009102">
    <property type="term" value="P:biotin biosynthetic process"/>
    <property type="evidence" value="ECO:0007669"/>
    <property type="project" value="UniProtKB-UniRule"/>
</dbReference>
<keyword evidence="4 5" id="KW-0378">Hydrolase</keyword>
<dbReference type="PATRIC" id="fig|1286106.3.peg.1246"/>
<feature type="active site" description="Nucleophile" evidence="5">
    <location>
        <position position="79"/>
    </location>
</feature>
<comment type="subcellular location">
    <subcellularLocation>
        <location evidence="5">Cytoplasm</location>
    </subcellularLocation>
</comment>
<dbReference type="STRING" id="1286106.MPL1_06190"/>
<feature type="binding site" evidence="5">
    <location>
        <position position="233"/>
    </location>
    <ligand>
        <name>substrate</name>
    </ligand>
</feature>
<dbReference type="InterPro" id="IPR000073">
    <property type="entry name" value="AB_hydrolase_1"/>
</dbReference>
<keyword evidence="8" id="KW-1185">Reference proteome</keyword>
<dbReference type="eggNOG" id="COG0596">
    <property type="taxonomic scope" value="Bacteria"/>
</dbReference>
<evidence type="ECO:0000313" key="8">
    <source>
        <dbReference type="Proteomes" id="UP000012019"/>
    </source>
</evidence>
<dbReference type="UniPathway" id="UPA00078"/>
<dbReference type="PRINTS" id="PR00111">
    <property type="entry name" value="ABHYDROLASE"/>
</dbReference>
<feature type="active site" evidence="5">
    <location>
        <position position="233"/>
    </location>
</feature>
<dbReference type="EMBL" id="APHR01000030">
    <property type="protein sequence ID" value="EMR13221.1"/>
    <property type="molecule type" value="Genomic_DNA"/>
</dbReference>
<dbReference type="EC" id="3.1.1.85" evidence="5"/>
<accession>M7P158</accession>
<dbReference type="NCBIfam" id="TIGR01738">
    <property type="entry name" value="bioH"/>
    <property type="match status" value="1"/>
</dbReference>
<keyword evidence="1 5" id="KW-0719">Serine esterase</keyword>
<dbReference type="GO" id="GO:0005737">
    <property type="term" value="C:cytoplasm"/>
    <property type="evidence" value="ECO:0007669"/>
    <property type="project" value="UniProtKB-SubCell"/>
</dbReference>
<evidence type="ECO:0000256" key="4">
    <source>
        <dbReference type="ARBA" id="ARBA00022801"/>
    </source>
</evidence>
<dbReference type="Pfam" id="PF00561">
    <property type="entry name" value="Abhydrolase_1"/>
    <property type="match status" value="1"/>
</dbReference>
<dbReference type="RefSeq" id="WP_009726240.1">
    <property type="nucleotide sequence ID" value="NZ_APHR01000030.1"/>
</dbReference>
<dbReference type="Proteomes" id="UP000012019">
    <property type="component" value="Unassembled WGS sequence"/>
</dbReference>
<comment type="subunit">
    <text evidence="5">Monomer.</text>
</comment>
<feature type="domain" description="AB hydrolase-1" evidence="6">
    <location>
        <begin position="12"/>
        <end position="239"/>
    </location>
</feature>
<gene>
    <name evidence="5" type="primary">bioH</name>
    <name evidence="7" type="ORF">MPL1_06190</name>
</gene>
<keyword evidence="2 5" id="KW-0963">Cytoplasm</keyword>
<dbReference type="SUPFAM" id="SSF53474">
    <property type="entry name" value="alpha/beta-Hydrolases"/>
    <property type="match status" value="1"/>
</dbReference>
<comment type="catalytic activity">
    <reaction evidence="5">
        <text>6-carboxyhexanoyl-[ACP] methyl ester + H2O = 6-carboxyhexanoyl-[ACP] + methanol + H(+)</text>
        <dbReference type="Rhea" id="RHEA:42700"/>
        <dbReference type="Rhea" id="RHEA-COMP:9955"/>
        <dbReference type="Rhea" id="RHEA-COMP:10186"/>
        <dbReference type="ChEBI" id="CHEBI:15377"/>
        <dbReference type="ChEBI" id="CHEBI:15378"/>
        <dbReference type="ChEBI" id="CHEBI:17790"/>
        <dbReference type="ChEBI" id="CHEBI:78846"/>
        <dbReference type="ChEBI" id="CHEBI:82735"/>
        <dbReference type="EC" id="3.1.1.85"/>
    </reaction>
</comment>
<evidence type="ECO:0000256" key="5">
    <source>
        <dbReference type="HAMAP-Rule" id="MF_01260"/>
    </source>
</evidence>
<reference evidence="7 8" key="1">
    <citation type="journal article" date="2013" name="Genome Announc.">
        <title>Draft Genome Sequence of Methylophaga lonarensis MPLT, a Haloalkaliphilic (Non-Methane-Utilizing) Methylotroph.</title>
        <authorList>
            <person name="Shetty S.A."/>
            <person name="Marathe N.P."/>
            <person name="Munot H."/>
            <person name="Antony C.P."/>
            <person name="Dhotre D.P."/>
            <person name="Murrell J.C."/>
            <person name="Shouche Y.S."/>
        </authorList>
    </citation>
    <scope>NUCLEOTIDE SEQUENCE [LARGE SCALE GENOMIC DNA]</scope>
    <source>
        <strain evidence="7 8">MPL</strain>
    </source>
</reference>
<name>M7P158_9GAMM</name>